<evidence type="ECO:0000313" key="2">
    <source>
        <dbReference type="EMBL" id="DAD25721.1"/>
    </source>
</evidence>
<dbReference type="AlphaFoldDB" id="A0A822Y2F3"/>
<evidence type="ECO:0000256" key="1">
    <source>
        <dbReference type="SAM" id="MobiDB-lite"/>
    </source>
</evidence>
<organism evidence="2 3">
    <name type="scientific">Nelumbo nucifera</name>
    <name type="common">Sacred lotus</name>
    <dbReference type="NCBI Taxonomy" id="4432"/>
    <lineage>
        <taxon>Eukaryota</taxon>
        <taxon>Viridiplantae</taxon>
        <taxon>Streptophyta</taxon>
        <taxon>Embryophyta</taxon>
        <taxon>Tracheophyta</taxon>
        <taxon>Spermatophyta</taxon>
        <taxon>Magnoliopsida</taxon>
        <taxon>Proteales</taxon>
        <taxon>Nelumbonaceae</taxon>
        <taxon>Nelumbo</taxon>
    </lineage>
</organism>
<feature type="region of interest" description="Disordered" evidence="1">
    <location>
        <begin position="1"/>
        <end position="27"/>
    </location>
</feature>
<dbReference type="Proteomes" id="UP000607653">
    <property type="component" value="Unassembled WGS sequence"/>
</dbReference>
<dbReference type="EMBL" id="DUZY01000002">
    <property type="protein sequence ID" value="DAD25721.1"/>
    <property type="molecule type" value="Genomic_DNA"/>
</dbReference>
<protein>
    <submittedName>
        <fullName evidence="2">Uncharacterized protein</fullName>
    </submittedName>
</protein>
<comment type="caution">
    <text evidence="2">The sequence shown here is derived from an EMBL/GenBank/DDBJ whole genome shotgun (WGS) entry which is preliminary data.</text>
</comment>
<feature type="compositionally biased region" description="Polar residues" evidence="1">
    <location>
        <begin position="1"/>
        <end position="10"/>
    </location>
</feature>
<accession>A0A822Y2F3</accession>
<gene>
    <name evidence="2" type="ORF">HUJ06_027189</name>
</gene>
<name>A0A822Y2F3_NELNU</name>
<feature type="compositionally biased region" description="Basic and acidic residues" evidence="1">
    <location>
        <begin position="17"/>
        <end position="26"/>
    </location>
</feature>
<reference evidence="2 3" key="1">
    <citation type="journal article" date="2020" name="Mol. Biol. Evol.">
        <title>Distinct Expression and Methylation Patterns for Genes with Different Fates following a Single Whole-Genome Duplication in Flowering Plants.</title>
        <authorList>
            <person name="Shi T."/>
            <person name="Rahmani R.S."/>
            <person name="Gugger P.F."/>
            <person name="Wang M."/>
            <person name="Li H."/>
            <person name="Zhang Y."/>
            <person name="Li Z."/>
            <person name="Wang Q."/>
            <person name="Van de Peer Y."/>
            <person name="Marchal K."/>
            <person name="Chen J."/>
        </authorList>
    </citation>
    <scope>NUCLEOTIDE SEQUENCE [LARGE SCALE GENOMIC DNA]</scope>
    <source>
        <tissue evidence="2">Leaf</tissue>
    </source>
</reference>
<keyword evidence="3" id="KW-1185">Reference proteome</keyword>
<proteinExistence type="predicted"/>
<evidence type="ECO:0000313" key="3">
    <source>
        <dbReference type="Proteomes" id="UP000607653"/>
    </source>
</evidence>
<sequence>MLQLHQSFNLSKKSKREKKEKERAKEDDEQCHCPLYFLKKVTLFWLFYKNIIF</sequence>